<dbReference type="AlphaFoldDB" id="A0A3M7SRI5"/>
<name>A0A3M7SRI5_BRAPC</name>
<gene>
    <name evidence="1" type="ORF">BpHYR1_049373</name>
</gene>
<proteinExistence type="predicted"/>
<evidence type="ECO:0000313" key="1">
    <source>
        <dbReference type="EMBL" id="RNA38250.1"/>
    </source>
</evidence>
<dbReference type="Proteomes" id="UP000276133">
    <property type="component" value="Unassembled WGS sequence"/>
</dbReference>
<accession>A0A3M7SRI5</accession>
<comment type="caution">
    <text evidence="1">The sequence shown here is derived from an EMBL/GenBank/DDBJ whole genome shotgun (WGS) entry which is preliminary data.</text>
</comment>
<keyword evidence="2" id="KW-1185">Reference proteome</keyword>
<evidence type="ECO:0000313" key="2">
    <source>
        <dbReference type="Proteomes" id="UP000276133"/>
    </source>
</evidence>
<protein>
    <submittedName>
        <fullName evidence="1">Uncharacterized protein</fullName>
    </submittedName>
</protein>
<sequence>MEQTIKRQFFCRNSQSSAELAPAIHYFEKKYIGLEDPEDENCHVLFQNVLQAIGIVGNGSKKVYLGQIIAWRLGISLFRKMLDHIQISLKPTVY</sequence>
<organism evidence="1 2">
    <name type="scientific">Brachionus plicatilis</name>
    <name type="common">Marine rotifer</name>
    <name type="synonym">Brachionus muelleri</name>
    <dbReference type="NCBI Taxonomy" id="10195"/>
    <lineage>
        <taxon>Eukaryota</taxon>
        <taxon>Metazoa</taxon>
        <taxon>Spiralia</taxon>
        <taxon>Gnathifera</taxon>
        <taxon>Rotifera</taxon>
        <taxon>Eurotatoria</taxon>
        <taxon>Monogononta</taxon>
        <taxon>Pseudotrocha</taxon>
        <taxon>Ploima</taxon>
        <taxon>Brachionidae</taxon>
        <taxon>Brachionus</taxon>
    </lineage>
</organism>
<dbReference type="EMBL" id="REGN01000899">
    <property type="protein sequence ID" value="RNA38250.1"/>
    <property type="molecule type" value="Genomic_DNA"/>
</dbReference>
<reference evidence="1 2" key="1">
    <citation type="journal article" date="2018" name="Sci. Rep.">
        <title>Genomic signatures of local adaptation to the degree of environmental predictability in rotifers.</title>
        <authorList>
            <person name="Franch-Gras L."/>
            <person name="Hahn C."/>
            <person name="Garcia-Roger E.M."/>
            <person name="Carmona M.J."/>
            <person name="Serra M."/>
            <person name="Gomez A."/>
        </authorList>
    </citation>
    <scope>NUCLEOTIDE SEQUENCE [LARGE SCALE GENOMIC DNA]</scope>
    <source>
        <strain evidence="1">HYR1</strain>
    </source>
</reference>